<dbReference type="KEGG" id="scm:SCHCO_02662089"/>
<dbReference type="AlphaFoldDB" id="D8PUW6"/>
<dbReference type="eggNOG" id="ENOG502SPDB">
    <property type="taxonomic scope" value="Eukaryota"/>
</dbReference>
<dbReference type="VEuPathDB" id="FungiDB:SCHCODRAFT_02662089"/>
<dbReference type="GeneID" id="9587237"/>
<proteinExistence type="predicted"/>
<gene>
    <name evidence="2" type="ORF">SCHCODRAFT_104998</name>
</gene>
<evidence type="ECO:0000256" key="1">
    <source>
        <dbReference type="SAM" id="MobiDB-lite"/>
    </source>
</evidence>
<accession>D8PUW6</accession>
<sequence length="548" mass="59885">MSAIQVLAVDARADDGRGNQVSVAGDSVATKGRPVECTTVLNLIGAAHSGANEPPKETDLTTHSSGVDADAAVKVDSCAPTKHAVAPPAHNGEPEIVVGTPTREQIERTPTGSAGSSDDETSASDSDSEQHGTERAITPATSVEEEPGLLDSVVPVCDIVPLLQDTGESMPRDKLFAMVDELEHYEWASDSLFHPSRLPPTHPLLPFDSAASHPNLEAPLRAFPTTLVVHDPSNVLPASRHEIVDSWTSKYDWVDEDDVLHVYRLHIGDAGKASAEERVAHLYLAKDKKHGTGHHSFVYQAELDVARTLLPGYRPESSTPSIVTDAQQETLAATLPLRDPEFAGVPGLEPPIARVCVAAKLSIRGDEHLAHEALMYTRFPPELAQHRKGTTHLKELDYEMPLGAVIPQFFGYYVSVEKPKGGKYLSPIMLVESCGTPVWGRSLNRLEKQTTASLFLRMHEVGFVQNSEFPRNVLMQAGPLNVPPAQRHRSTPSFRLIDFGRTVDKAEFDRAKRGDTKGTRPFITSVNESVSFYSLREAAWRWVKCTFM</sequence>
<name>D8PUW6_SCHCM</name>
<reference evidence="2 3" key="1">
    <citation type="journal article" date="2010" name="Nat. Biotechnol.">
        <title>Genome sequence of the model mushroom Schizophyllum commune.</title>
        <authorList>
            <person name="Ohm R.A."/>
            <person name="de Jong J.F."/>
            <person name="Lugones L.G."/>
            <person name="Aerts A."/>
            <person name="Kothe E."/>
            <person name="Stajich J.E."/>
            <person name="de Vries R.P."/>
            <person name="Record E."/>
            <person name="Levasseur A."/>
            <person name="Baker S.E."/>
            <person name="Bartholomew K.A."/>
            <person name="Coutinho P.M."/>
            <person name="Erdmann S."/>
            <person name="Fowler T.J."/>
            <person name="Gathman A.C."/>
            <person name="Lombard V."/>
            <person name="Henrissat B."/>
            <person name="Knabe N."/>
            <person name="Kuees U."/>
            <person name="Lilly W.W."/>
            <person name="Lindquist E."/>
            <person name="Lucas S."/>
            <person name="Magnuson J.K."/>
            <person name="Piumi F."/>
            <person name="Raudaskoski M."/>
            <person name="Salamov A."/>
            <person name="Schmutz J."/>
            <person name="Schwarze F.W.M.R."/>
            <person name="vanKuyk P.A."/>
            <person name="Horton J.S."/>
            <person name="Grigoriev I.V."/>
            <person name="Woesten H.A.B."/>
        </authorList>
    </citation>
    <scope>NUCLEOTIDE SEQUENCE [LARGE SCALE GENOMIC DNA]</scope>
    <source>
        <strain evidence="3">H4-8 / FGSC 9210</strain>
    </source>
</reference>
<dbReference type="EMBL" id="GL377303">
    <property type="protein sequence ID" value="EFI99933.1"/>
    <property type="molecule type" value="Genomic_DNA"/>
</dbReference>
<dbReference type="HOGENOM" id="CLU_497107_0_0_1"/>
<evidence type="ECO:0000313" key="2">
    <source>
        <dbReference type="EMBL" id="EFI99933.1"/>
    </source>
</evidence>
<dbReference type="RefSeq" id="XP_003034836.1">
    <property type="nucleotide sequence ID" value="XM_003034790.1"/>
</dbReference>
<feature type="non-terminal residue" evidence="2">
    <location>
        <position position="548"/>
    </location>
</feature>
<keyword evidence="3" id="KW-1185">Reference proteome</keyword>
<dbReference type="Proteomes" id="UP000007431">
    <property type="component" value="Unassembled WGS sequence"/>
</dbReference>
<dbReference type="OrthoDB" id="5327923at2759"/>
<dbReference type="InParanoid" id="D8PUW6"/>
<feature type="region of interest" description="Disordered" evidence="1">
    <location>
        <begin position="82"/>
        <end position="147"/>
    </location>
</feature>
<protein>
    <recommendedName>
        <fullName evidence="4">Protein kinase domain-containing protein</fullName>
    </recommendedName>
</protein>
<evidence type="ECO:0000313" key="3">
    <source>
        <dbReference type="Proteomes" id="UP000007431"/>
    </source>
</evidence>
<evidence type="ECO:0008006" key="4">
    <source>
        <dbReference type="Google" id="ProtNLM"/>
    </source>
</evidence>
<organism evidence="3">
    <name type="scientific">Schizophyllum commune (strain H4-8 / FGSC 9210)</name>
    <name type="common">Split gill fungus</name>
    <dbReference type="NCBI Taxonomy" id="578458"/>
    <lineage>
        <taxon>Eukaryota</taxon>
        <taxon>Fungi</taxon>
        <taxon>Dikarya</taxon>
        <taxon>Basidiomycota</taxon>
        <taxon>Agaricomycotina</taxon>
        <taxon>Agaricomycetes</taxon>
        <taxon>Agaricomycetidae</taxon>
        <taxon>Agaricales</taxon>
        <taxon>Schizophyllaceae</taxon>
        <taxon>Schizophyllum</taxon>
    </lineage>
</organism>